<evidence type="ECO:0000256" key="5">
    <source>
        <dbReference type="ARBA" id="ARBA00022989"/>
    </source>
</evidence>
<dbReference type="Proteomes" id="UP000677152">
    <property type="component" value="Chromosome"/>
</dbReference>
<keyword evidence="9" id="KW-0676">Redox-active center</keyword>
<dbReference type="GO" id="GO:0048038">
    <property type="term" value="F:quinone binding"/>
    <property type="evidence" value="ECO:0007669"/>
    <property type="project" value="UniProtKB-KW"/>
</dbReference>
<keyword evidence="3 10" id="KW-0812">Transmembrane</keyword>
<dbReference type="SMART" id="SM00756">
    <property type="entry name" value="VKc"/>
    <property type="match status" value="1"/>
</dbReference>
<evidence type="ECO:0000256" key="7">
    <source>
        <dbReference type="ARBA" id="ARBA00023136"/>
    </source>
</evidence>
<dbReference type="Pfam" id="PF07884">
    <property type="entry name" value="VKOR"/>
    <property type="match status" value="1"/>
</dbReference>
<dbReference type="InterPro" id="IPR038354">
    <property type="entry name" value="VKOR_sf"/>
</dbReference>
<accession>A0AA45R5C1</accession>
<feature type="transmembrane region" description="Helical" evidence="10">
    <location>
        <begin position="153"/>
        <end position="174"/>
    </location>
</feature>
<comment type="similarity">
    <text evidence="2">Belongs to the VKOR family.</text>
</comment>
<keyword evidence="7 10" id="KW-0472">Membrane</keyword>
<dbReference type="EMBL" id="CP073249">
    <property type="protein sequence ID" value="QUF05674.1"/>
    <property type="molecule type" value="Genomic_DNA"/>
</dbReference>
<gene>
    <name evidence="12" type="ORF">KCV87_06150</name>
</gene>
<evidence type="ECO:0000259" key="11">
    <source>
        <dbReference type="SMART" id="SM00756"/>
    </source>
</evidence>
<dbReference type="InterPro" id="IPR041714">
    <property type="entry name" value="VKOR_Actinobacteria"/>
</dbReference>
<evidence type="ECO:0000256" key="1">
    <source>
        <dbReference type="ARBA" id="ARBA00004141"/>
    </source>
</evidence>
<name>A0AA45R5C1_9PSEU</name>
<evidence type="ECO:0000256" key="9">
    <source>
        <dbReference type="ARBA" id="ARBA00023284"/>
    </source>
</evidence>
<dbReference type="InterPro" id="IPR012932">
    <property type="entry name" value="VKOR"/>
</dbReference>
<reference evidence="12" key="1">
    <citation type="submission" date="2021-04" db="EMBL/GenBank/DDBJ databases">
        <title>Genomic sequence of Actinosynnema pretiosum subsp. pretiosum ATCC 31280 (C-14919).</title>
        <authorList>
            <person name="Bai L."/>
            <person name="Wang X."/>
            <person name="Xiao Y."/>
        </authorList>
    </citation>
    <scope>NUCLEOTIDE SEQUENCE</scope>
    <source>
        <strain evidence="12">ATCC 31280</strain>
    </source>
</reference>
<comment type="subcellular location">
    <subcellularLocation>
        <location evidence="1">Membrane</location>
        <topology evidence="1">Multi-pass membrane protein</topology>
    </subcellularLocation>
</comment>
<dbReference type="Gene3D" id="1.20.1440.130">
    <property type="entry name" value="VKOR domain"/>
    <property type="match status" value="1"/>
</dbReference>
<feature type="transmembrane region" description="Helical" evidence="10">
    <location>
        <begin position="118"/>
        <end position="141"/>
    </location>
</feature>
<feature type="transmembrane region" description="Helical" evidence="10">
    <location>
        <begin position="91"/>
        <end position="112"/>
    </location>
</feature>
<evidence type="ECO:0000256" key="8">
    <source>
        <dbReference type="ARBA" id="ARBA00023157"/>
    </source>
</evidence>
<proteinExistence type="inferred from homology"/>
<organism evidence="12 13">
    <name type="scientific">Actinosynnema pretiosum subsp. pretiosum</name>
    <dbReference type="NCBI Taxonomy" id="103721"/>
    <lineage>
        <taxon>Bacteria</taxon>
        <taxon>Bacillati</taxon>
        <taxon>Actinomycetota</taxon>
        <taxon>Actinomycetes</taxon>
        <taxon>Pseudonocardiales</taxon>
        <taxon>Pseudonocardiaceae</taxon>
        <taxon>Actinosynnema</taxon>
    </lineage>
</organism>
<evidence type="ECO:0000256" key="10">
    <source>
        <dbReference type="SAM" id="Phobius"/>
    </source>
</evidence>
<dbReference type="AlphaFoldDB" id="A0AA45R5C1"/>
<feature type="transmembrane region" description="Helical" evidence="10">
    <location>
        <begin position="66"/>
        <end position="84"/>
    </location>
</feature>
<keyword evidence="6" id="KW-0560">Oxidoreductase</keyword>
<evidence type="ECO:0000256" key="4">
    <source>
        <dbReference type="ARBA" id="ARBA00022719"/>
    </source>
</evidence>
<keyword evidence="4" id="KW-0874">Quinone</keyword>
<keyword evidence="8" id="KW-1015">Disulfide bond</keyword>
<evidence type="ECO:0000256" key="2">
    <source>
        <dbReference type="ARBA" id="ARBA00006214"/>
    </source>
</evidence>
<dbReference type="GO" id="GO:0016020">
    <property type="term" value="C:membrane"/>
    <property type="evidence" value="ECO:0007669"/>
    <property type="project" value="UniProtKB-SubCell"/>
</dbReference>
<dbReference type="CDD" id="cd12922">
    <property type="entry name" value="VKOR_5"/>
    <property type="match status" value="1"/>
</dbReference>
<dbReference type="GO" id="GO:0016491">
    <property type="term" value="F:oxidoreductase activity"/>
    <property type="evidence" value="ECO:0007669"/>
    <property type="project" value="UniProtKB-KW"/>
</dbReference>
<protein>
    <submittedName>
        <fullName evidence="12">Vitamin K epoxide reductase family protein</fullName>
    </submittedName>
</protein>
<evidence type="ECO:0000256" key="6">
    <source>
        <dbReference type="ARBA" id="ARBA00023002"/>
    </source>
</evidence>
<evidence type="ECO:0000313" key="13">
    <source>
        <dbReference type="Proteomes" id="UP000677152"/>
    </source>
</evidence>
<keyword evidence="5 10" id="KW-1133">Transmembrane helix</keyword>
<feature type="domain" description="Vitamin K epoxide reductase" evidence="11">
    <location>
        <begin position="2"/>
        <end position="143"/>
    </location>
</feature>
<evidence type="ECO:0000256" key="3">
    <source>
        <dbReference type="ARBA" id="ARBA00022692"/>
    </source>
</evidence>
<evidence type="ECO:0000313" key="12">
    <source>
        <dbReference type="EMBL" id="QUF05674.1"/>
    </source>
</evidence>
<sequence length="181" mass="19199">MNRALAWLSVLGGGLGLVAASALTIEKIAKLEDPAYVPTCSINPVIACGSVMDSPQAAAFGFPNPLIGIAAFAVVVTVGVTVLAGFQPPRWFRAAFSAGAALGVVFVHWLIAASLYDIRALCPYCVVVWAVAIPLAWYSALDAWPWLAPLKRVHSAVLALWYAVIAALVLGAFWDYWSSLL</sequence>